<name>A0AAD1XQI5_EUPCR</name>
<protein>
    <recommendedName>
        <fullName evidence="1">Glycoside hydrolase family 38 N-terminal domain-containing protein</fullName>
    </recommendedName>
</protein>
<dbReference type="GO" id="GO:0009313">
    <property type="term" value="P:oligosaccharide catabolic process"/>
    <property type="evidence" value="ECO:0007669"/>
    <property type="project" value="TreeGrafter"/>
</dbReference>
<dbReference type="GO" id="GO:0004559">
    <property type="term" value="F:alpha-mannosidase activity"/>
    <property type="evidence" value="ECO:0007669"/>
    <property type="project" value="InterPro"/>
</dbReference>
<evidence type="ECO:0000313" key="2">
    <source>
        <dbReference type="EMBL" id="CAI2377022.1"/>
    </source>
</evidence>
<evidence type="ECO:0000259" key="1">
    <source>
        <dbReference type="Pfam" id="PF01074"/>
    </source>
</evidence>
<keyword evidence="3" id="KW-1185">Reference proteome</keyword>
<gene>
    <name evidence="2" type="ORF">ECRASSUSDP1_LOCUS18403</name>
</gene>
<dbReference type="Gene3D" id="3.20.110.10">
    <property type="entry name" value="Glycoside hydrolase 38, N terminal domain"/>
    <property type="match status" value="1"/>
</dbReference>
<comment type="caution">
    <text evidence="2">The sequence shown here is derived from an EMBL/GenBank/DDBJ whole genome shotgun (WGS) entry which is preliminary data.</text>
</comment>
<sequence>MSLKTLMEESQKDSSKVLISEGPCSGSCNGILPYRHCMTWPFRETRRKCSRSCSTQLKMMELNSNFNFCASSAHHYEFLKQDHLKLFKRIRDEAAQGRFKMVGGSWVEFDGKVPSGESMYRQFMYGLRFFKENFWSYFK</sequence>
<dbReference type="GO" id="GO:0006013">
    <property type="term" value="P:mannose metabolic process"/>
    <property type="evidence" value="ECO:0007669"/>
    <property type="project" value="InterPro"/>
</dbReference>
<dbReference type="Proteomes" id="UP001295684">
    <property type="component" value="Unassembled WGS sequence"/>
</dbReference>
<dbReference type="InterPro" id="IPR000602">
    <property type="entry name" value="Glyco_hydro_38_N"/>
</dbReference>
<dbReference type="EMBL" id="CAMPGE010018620">
    <property type="protein sequence ID" value="CAI2377022.1"/>
    <property type="molecule type" value="Genomic_DNA"/>
</dbReference>
<dbReference type="InterPro" id="IPR011330">
    <property type="entry name" value="Glyco_hydro/deAcase_b/a-brl"/>
</dbReference>
<proteinExistence type="predicted"/>
<dbReference type="PANTHER" id="PTHR46017:SF1">
    <property type="entry name" value="ALPHA-MANNOSIDASE 2C1"/>
    <property type="match status" value="1"/>
</dbReference>
<organism evidence="2 3">
    <name type="scientific">Euplotes crassus</name>
    <dbReference type="NCBI Taxonomy" id="5936"/>
    <lineage>
        <taxon>Eukaryota</taxon>
        <taxon>Sar</taxon>
        <taxon>Alveolata</taxon>
        <taxon>Ciliophora</taxon>
        <taxon>Intramacronucleata</taxon>
        <taxon>Spirotrichea</taxon>
        <taxon>Hypotrichia</taxon>
        <taxon>Euplotida</taxon>
        <taxon>Euplotidae</taxon>
        <taxon>Moneuplotes</taxon>
    </lineage>
</organism>
<dbReference type="AlphaFoldDB" id="A0AAD1XQI5"/>
<dbReference type="SUPFAM" id="SSF88713">
    <property type="entry name" value="Glycoside hydrolase/deacetylase"/>
    <property type="match status" value="1"/>
</dbReference>
<dbReference type="Pfam" id="PF01074">
    <property type="entry name" value="Glyco_hydro_38N"/>
    <property type="match status" value="1"/>
</dbReference>
<accession>A0AAD1XQI5</accession>
<evidence type="ECO:0000313" key="3">
    <source>
        <dbReference type="Proteomes" id="UP001295684"/>
    </source>
</evidence>
<dbReference type="InterPro" id="IPR027291">
    <property type="entry name" value="Glyco_hydro_38_N_sf"/>
</dbReference>
<dbReference type="PANTHER" id="PTHR46017">
    <property type="entry name" value="ALPHA-MANNOSIDASE 2C1"/>
    <property type="match status" value="1"/>
</dbReference>
<reference evidence="2" key="1">
    <citation type="submission" date="2023-07" db="EMBL/GenBank/DDBJ databases">
        <authorList>
            <consortium name="AG Swart"/>
            <person name="Singh M."/>
            <person name="Singh A."/>
            <person name="Seah K."/>
            <person name="Emmerich C."/>
        </authorList>
    </citation>
    <scope>NUCLEOTIDE SEQUENCE</scope>
    <source>
        <strain evidence="2">DP1</strain>
    </source>
</reference>
<feature type="domain" description="Glycoside hydrolase family 38 N-terminal" evidence="1">
    <location>
        <begin position="39"/>
        <end position="134"/>
    </location>
</feature>